<dbReference type="InterPro" id="IPR036388">
    <property type="entry name" value="WH-like_DNA-bd_sf"/>
</dbReference>
<keyword evidence="3" id="KW-0238">DNA-binding</keyword>
<dbReference type="SUPFAM" id="SSF46894">
    <property type="entry name" value="C-terminal effector domain of the bipartite response regulators"/>
    <property type="match status" value="1"/>
</dbReference>
<dbReference type="PANTHER" id="PTHR35807:SF1">
    <property type="entry name" value="TRANSCRIPTIONAL REGULATOR REDD"/>
    <property type="match status" value="1"/>
</dbReference>
<dbReference type="SMART" id="SM01043">
    <property type="entry name" value="BTAD"/>
    <property type="match status" value="1"/>
</dbReference>
<dbReference type="eggNOG" id="COG3629">
    <property type="taxonomic scope" value="Bacteria"/>
</dbReference>
<feature type="domain" description="Bacterial transcriptional activator" evidence="7">
    <location>
        <begin position="787"/>
        <end position="912"/>
    </location>
</feature>
<evidence type="ECO:0000256" key="5">
    <source>
        <dbReference type="SAM" id="MobiDB-lite"/>
    </source>
</evidence>
<protein>
    <submittedName>
        <fullName evidence="8">HTH-type transcriptional regulator malT</fullName>
    </submittedName>
</protein>
<comment type="caution">
    <text evidence="8">The sequence shown here is derived from an EMBL/GenBank/DDBJ whole genome shotgun (WGS) entry which is preliminary data.</text>
</comment>
<dbReference type="SUPFAM" id="SSF48452">
    <property type="entry name" value="TPR-like"/>
    <property type="match status" value="1"/>
</dbReference>
<evidence type="ECO:0000256" key="2">
    <source>
        <dbReference type="ARBA" id="ARBA00023015"/>
    </source>
</evidence>
<dbReference type="OrthoDB" id="136365at2"/>
<dbReference type="Pfam" id="PF03704">
    <property type="entry name" value="BTAD"/>
    <property type="match status" value="1"/>
</dbReference>
<evidence type="ECO:0000256" key="1">
    <source>
        <dbReference type="ARBA" id="ARBA00005820"/>
    </source>
</evidence>
<evidence type="ECO:0000256" key="3">
    <source>
        <dbReference type="ARBA" id="ARBA00023125"/>
    </source>
</evidence>
<dbReference type="Gene3D" id="1.25.40.10">
    <property type="entry name" value="Tetratricopeptide repeat domain"/>
    <property type="match status" value="1"/>
</dbReference>
<organism evidence="8 9">
    <name type="scientific">Actinokineospora spheciospongiae</name>
    <dbReference type="NCBI Taxonomy" id="909613"/>
    <lineage>
        <taxon>Bacteria</taxon>
        <taxon>Bacillati</taxon>
        <taxon>Actinomycetota</taxon>
        <taxon>Actinomycetes</taxon>
        <taxon>Pseudonocardiales</taxon>
        <taxon>Pseudonocardiaceae</taxon>
        <taxon>Actinokineospora</taxon>
    </lineage>
</organism>
<dbReference type="EMBL" id="AYXG01000161">
    <property type="protein sequence ID" value="EWC60411.1"/>
    <property type="molecule type" value="Genomic_DNA"/>
</dbReference>
<dbReference type="Pfam" id="PF25873">
    <property type="entry name" value="WHD_MalT"/>
    <property type="match status" value="1"/>
</dbReference>
<dbReference type="SUPFAM" id="SSF52540">
    <property type="entry name" value="P-loop containing nucleoside triphosphate hydrolases"/>
    <property type="match status" value="1"/>
</dbReference>
<dbReference type="InterPro" id="IPR051677">
    <property type="entry name" value="AfsR-DnrI-RedD_regulator"/>
</dbReference>
<dbReference type="InterPro" id="IPR059106">
    <property type="entry name" value="WHD_MalT"/>
</dbReference>
<keyword evidence="4" id="KW-0804">Transcription</keyword>
<evidence type="ECO:0000259" key="6">
    <source>
        <dbReference type="SMART" id="SM00862"/>
    </source>
</evidence>
<dbReference type="GO" id="GO:0006355">
    <property type="term" value="P:regulation of DNA-templated transcription"/>
    <property type="evidence" value="ECO:0007669"/>
    <property type="project" value="InterPro"/>
</dbReference>
<keyword evidence="9" id="KW-1185">Reference proteome</keyword>
<dbReference type="RefSeq" id="WP_035285343.1">
    <property type="nucleotide sequence ID" value="NZ_AYXG01000161.1"/>
</dbReference>
<name>W7IVH7_9PSEU</name>
<dbReference type="InterPro" id="IPR016032">
    <property type="entry name" value="Sig_transdc_resp-reg_C-effctor"/>
</dbReference>
<dbReference type="GO" id="GO:0000160">
    <property type="term" value="P:phosphorelay signal transduction system"/>
    <property type="evidence" value="ECO:0007669"/>
    <property type="project" value="InterPro"/>
</dbReference>
<dbReference type="Gene3D" id="1.10.10.10">
    <property type="entry name" value="Winged helix-like DNA-binding domain superfamily/Winged helix DNA-binding domain"/>
    <property type="match status" value="1"/>
</dbReference>
<sequence length="915" mass="97061">MSAQQSTPARVPPRPTEAGTLRRERLLTRLAAVADARLRVLLGPAGSGKSVLLRQLAATAPEPLPVRAAAGDGGLLAGLGSALGCAPEVDAVLTAFDRLGREVTVLVDDAHPGTAALTRLVREAPACVRFVVATRDERAVWATDVPGAVHWFGYADLRLRTWDVEELFSSVYGVALGPEEAAALCARIEGLPVAARLLHVDTVLSGARERAAAFAEPLAGSRQLAGWLSREVLGPLPPEVQEFMVGVSPLGVLDGPLCDALLDRRDSGAVLADLAAGQALTLPVPGGVRAYRFHTLLQQHLEGELVERRGRHLARQDHHSAAGHLVTAGHWAEAHRGYARAEDWVAAAEVRHRARAGVGGLRAAASVPHTLLDDDPWVALAEARRLRGEGRLAESYDRYLHAEDRLSDPGLRWQCSLERSGVARWIPGGEGERDGDPLVDDVSGHVAAAVRGRPVQLLARAVPATSPEWDLSRAVAAMLDGRPRLAAELAEPLGTGRGFVALAARLLVAVLAASTAGRVTPTEFAALSTDAQGAGWLWLARVARAGAALLDPDACADAAAVLDECREVGDEWGALLTGYVLAVGLVRAGHDEAVDVLTATAARAARLGARVPETWLRVLLADELGRRGDPAAAAERERTEALVAATAVQRAARQGAAAARAMRTPAAPAGPALAVVPEPVAPVPPVAVRCLGSYSLVVAGTPVDLDVLRAQARRVLRVLSMHYGQPLHEERLVAALWPDAPLKQAKHRLQVAISSLRALLRGYAVDGFGVLRHGSTYLLALPPGSAVDVADFAGAVRDWRESRRTRDLPAMVERGHRVLDLYRGELLSEEGATEWVLAKRESLRGEAAGVAVALAGLEMRRGDLTAAIEVCERALRIDELDHRLWSLLAEARSRAGNVAAARRGQQAYRTLLAEG</sequence>
<keyword evidence="2" id="KW-0805">Transcription regulation</keyword>
<gene>
    <name evidence="8" type="ORF">UO65_4299</name>
</gene>
<comment type="similarity">
    <text evidence="1">Belongs to the AfsR/DnrI/RedD regulatory family.</text>
</comment>
<dbReference type="GO" id="GO:0003677">
    <property type="term" value="F:DNA binding"/>
    <property type="evidence" value="ECO:0007669"/>
    <property type="project" value="UniProtKB-KW"/>
</dbReference>
<feature type="region of interest" description="Disordered" evidence="5">
    <location>
        <begin position="1"/>
        <end position="21"/>
    </location>
</feature>
<evidence type="ECO:0000313" key="9">
    <source>
        <dbReference type="Proteomes" id="UP000019277"/>
    </source>
</evidence>
<evidence type="ECO:0000313" key="8">
    <source>
        <dbReference type="EMBL" id="EWC60411.1"/>
    </source>
</evidence>
<accession>W7IVH7</accession>
<dbReference type="PANTHER" id="PTHR35807">
    <property type="entry name" value="TRANSCRIPTIONAL REGULATOR REDD-RELATED"/>
    <property type="match status" value="1"/>
</dbReference>
<proteinExistence type="inferred from homology"/>
<evidence type="ECO:0000259" key="7">
    <source>
        <dbReference type="SMART" id="SM01043"/>
    </source>
</evidence>
<evidence type="ECO:0000256" key="4">
    <source>
        <dbReference type="ARBA" id="ARBA00023163"/>
    </source>
</evidence>
<dbReference type="InterPro" id="IPR027417">
    <property type="entry name" value="P-loop_NTPase"/>
</dbReference>
<dbReference type="InterPro" id="IPR005158">
    <property type="entry name" value="BTAD"/>
</dbReference>
<dbReference type="Proteomes" id="UP000019277">
    <property type="component" value="Unassembled WGS sequence"/>
</dbReference>
<reference evidence="8 9" key="1">
    <citation type="journal article" date="2014" name="Genome Announc.">
        <title>Draft Genome Sequence of the Antitrypanosomally Active Sponge-Associated Bacterium Actinokineospora sp. Strain EG49.</title>
        <authorList>
            <person name="Harjes J."/>
            <person name="Ryu T."/>
            <person name="Abdelmohsen U.R."/>
            <person name="Moitinho-Silva L."/>
            <person name="Horn H."/>
            <person name="Ravasi T."/>
            <person name="Hentschel U."/>
        </authorList>
    </citation>
    <scope>NUCLEOTIDE SEQUENCE [LARGE SCALE GENOMIC DNA]</scope>
    <source>
        <strain evidence="8 9">EG49</strain>
    </source>
</reference>
<dbReference type="SMART" id="SM00862">
    <property type="entry name" value="Trans_reg_C"/>
    <property type="match status" value="1"/>
</dbReference>
<dbReference type="STRING" id="909613.UO65_4299"/>
<dbReference type="InterPro" id="IPR001867">
    <property type="entry name" value="OmpR/PhoB-type_DNA-bd"/>
</dbReference>
<dbReference type="InterPro" id="IPR011990">
    <property type="entry name" value="TPR-like_helical_dom_sf"/>
</dbReference>
<dbReference type="eggNOG" id="COG2909">
    <property type="taxonomic scope" value="Bacteria"/>
</dbReference>
<feature type="domain" description="OmpR/PhoB-type" evidence="6">
    <location>
        <begin position="700"/>
        <end position="779"/>
    </location>
</feature>
<dbReference type="AlphaFoldDB" id="W7IVH7"/>